<dbReference type="InterPro" id="IPR014043">
    <property type="entry name" value="Acyl_transferase_dom"/>
</dbReference>
<dbReference type="InterPro" id="IPR014031">
    <property type="entry name" value="Ketoacyl_synth_C"/>
</dbReference>
<dbReference type="InterPro" id="IPR016035">
    <property type="entry name" value="Acyl_Trfase/lysoPLipase"/>
</dbReference>
<dbReference type="InterPro" id="IPR013120">
    <property type="entry name" value="FAR_NAD-bd"/>
</dbReference>
<feature type="domain" description="Carrier" evidence="7">
    <location>
        <begin position="2409"/>
        <end position="2487"/>
    </location>
</feature>
<evidence type="ECO:0000256" key="6">
    <source>
        <dbReference type="ARBA" id="ARBA00029443"/>
    </source>
</evidence>
<dbReference type="Gene3D" id="3.30.559.10">
    <property type="entry name" value="Chloramphenicol acetyltransferase-like domain"/>
    <property type="match status" value="1"/>
</dbReference>
<feature type="domain" description="Ketosynthase family 3 (KS3)" evidence="8">
    <location>
        <begin position="8"/>
        <end position="441"/>
    </location>
</feature>
<dbReference type="OMA" id="GPCEAMV"/>
<dbReference type="EMBL" id="LUKN01000214">
    <property type="protein sequence ID" value="OAR04528.1"/>
    <property type="molecule type" value="Genomic_DNA"/>
</dbReference>
<gene>
    <name evidence="9" type="ORF">LLEC1_02494</name>
</gene>
<dbReference type="Pfam" id="PF00550">
    <property type="entry name" value="PP-binding"/>
    <property type="match status" value="2"/>
</dbReference>
<dbReference type="CDD" id="cd05930">
    <property type="entry name" value="A_NRPS"/>
    <property type="match status" value="1"/>
</dbReference>
<dbReference type="InterPro" id="IPR001242">
    <property type="entry name" value="Condensation_dom"/>
</dbReference>
<dbReference type="GO" id="GO:0006633">
    <property type="term" value="P:fatty acid biosynthetic process"/>
    <property type="evidence" value="ECO:0007669"/>
    <property type="project" value="InterPro"/>
</dbReference>
<dbReference type="GO" id="GO:0044550">
    <property type="term" value="P:secondary metabolite biosynthetic process"/>
    <property type="evidence" value="ECO:0007669"/>
    <property type="project" value="TreeGrafter"/>
</dbReference>
<dbReference type="InterPro" id="IPR010071">
    <property type="entry name" value="AA_adenyl_dom"/>
</dbReference>
<evidence type="ECO:0000256" key="4">
    <source>
        <dbReference type="ARBA" id="ARBA00022679"/>
    </source>
</evidence>
<dbReference type="PANTHER" id="PTHR43775">
    <property type="entry name" value="FATTY ACID SYNTHASE"/>
    <property type="match status" value="1"/>
</dbReference>
<dbReference type="PROSITE" id="PS52004">
    <property type="entry name" value="KS3_2"/>
    <property type="match status" value="1"/>
</dbReference>
<dbReference type="GO" id="GO:0016874">
    <property type="term" value="F:ligase activity"/>
    <property type="evidence" value="ECO:0007669"/>
    <property type="project" value="UniProtKB-KW"/>
</dbReference>
<evidence type="ECO:0000313" key="9">
    <source>
        <dbReference type="EMBL" id="OAR04528.1"/>
    </source>
</evidence>
<dbReference type="InterPro" id="IPR020841">
    <property type="entry name" value="PKS_Beta-ketoAc_synthase_dom"/>
</dbReference>
<dbReference type="Gene3D" id="3.40.366.10">
    <property type="entry name" value="Malonyl-Coenzyme A Acyl Carrier Protein, domain 2"/>
    <property type="match status" value="1"/>
</dbReference>
<dbReference type="Gene3D" id="1.10.1200.10">
    <property type="entry name" value="ACP-like"/>
    <property type="match status" value="2"/>
</dbReference>
<dbReference type="InterPro" id="IPR018201">
    <property type="entry name" value="Ketoacyl_synth_AS"/>
</dbReference>
<proteinExistence type="inferred from homology"/>
<dbReference type="GO" id="GO:0004312">
    <property type="term" value="F:fatty acid synthase activity"/>
    <property type="evidence" value="ECO:0007669"/>
    <property type="project" value="TreeGrafter"/>
</dbReference>
<evidence type="ECO:0000256" key="3">
    <source>
        <dbReference type="ARBA" id="ARBA00022598"/>
    </source>
</evidence>
<dbReference type="PANTHER" id="PTHR43775:SF37">
    <property type="entry name" value="SI:DKEY-61P9.11"/>
    <property type="match status" value="1"/>
</dbReference>
<comment type="caution">
    <text evidence="9">The sequence shown here is derived from an EMBL/GenBank/DDBJ whole genome shotgun (WGS) entry which is preliminary data.</text>
</comment>
<dbReference type="PROSITE" id="PS50075">
    <property type="entry name" value="CARRIER"/>
    <property type="match status" value="2"/>
</dbReference>
<feature type="domain" description="Carrier" evidence="7">
    <location>
        <begin position="1240"/>
        <end position="1317"/>
    </location>
</feature>
<dbReference type="Pfam" id="PF07993">
    <property type="entry name" value="NAD_binding_4"/>
    <property type="match status" value="1"/>
</dbReference>
<accession>A0A179IPC4</accession>
<dbReference type="SUPFAM" id="SSF55048">
    <property type="entry name" value="Probable ACP-binding domain of malonyl-CoA ACP transacylase"/>
    <property type="match status" value="1"/>
</dbReference>
<dbReference type="Gene3D" id="3.30.300.30">
    <property type="match status" value="1"/>
</dbReference>
<dbReference type="InterPro" id="IPR045851">
    <property type="entry name" value="AMP-bd_C_sf"/>
</dbReference>
<dbReference type="SUPFAM" id="SSF51735">
    <property type="entry name" value="NAD(P)-binding Rossmann-fold domains"/>
    <property type="match status" value="1"/>
</dbReference>
<evidence type="ECO:0000256" key="2">
    <source>
        <dbReference type="ARBA" id="ARBA00022553"/>
    </source>
</evidence>
<evidence type="ECO:0008006" key="11">
    <source>
        <dbReference type="Google" id="ProtNLM"/>
    </source>
</evidence>
<dbReference type="PROSITE" id="PS00455">
    <property type="entry name" value="AMP_BINDING"/>
    <property type="match status" value="1"/>
</dbReference>
<dbReference type="InterPro" id="IPR020806">
    <property type="entry name" value="PKS_PP-bd"/>
</dbReference>
<dbReference type="InterPro" id="IPR016039">
    <property type="entry name" value="Thiolase-like"/>
</dbReference>
<keyword evidence="2" id="KW-0597">Phosphoprotein</keyword>
<dbReference type="GO" id="GO:0031177">
    <property type="term" value="F:phosphopantetheine binding"/>
    <property type="evidence" value="ECO:0007669"/>
    <property type="project" value="InterPro"/>
</dbReference>
<dbReference type="InterPro" id="IPR036736">
    <property type="entry name" value="ACP-like_sf"/>
</dbReference>
<evidence type="ECO:0000256" key="5">
    <source>
        <dbReference type="ARBA" id="ARBA00022737"/>
    </source>
</evidence>
<dbReference type="SUPFAM" id="SSF52777">
    <property type="entry name" value="CoA-dependent acyltransferases"/>
    <property type="match status" value="2"/>
</dbReference>
<keyword evidence="3" id="KW-0436">Ligase</keyword>
<dbReference type="Pfam" id="PF16197">
    <property type="entry name" value="KAsynt_C_assoc"/>
    <property type="match status" value="1"/>
</dbReference>
<dbReference type="InterPro" id="IPR014030">
    <property type="entry name" value="Ketoacyl_synth_N"/>
</dbReference>
<dbReference type="OrthoDB" id="329835at2759"/>
<dbReference type="InterPro" id="IPR009081">
    <property type="entry name" value="PP-bd_ACP"/>
</dbReference>
<dbReference type="SUPFAM" id="SSF53901">
    <property type="entry name" value="Thiolase-like"/>
    <property type="match status" value="1"/>
</dbReference>
<dbReference type="Pfam" id="PF00501">
    <property type="entry name" value="AMP-binding"/>
    <property type="match status" value="1"/>
</dbReference>
<dbReference type="Gene3D" id="3.40.47.10">
    <property type="match status" value="1"/>
</dbReference>
<keyword evidence="5" id="KW-0677">Repeat</keyword>
<comment type="similarity">
    <text evidence="6">In the C-terminal section; belongs to the NRP synthetase family.</text>
</comment>
<dbReference type="Proteomes" id="UP000243081">
    <property type="component" value="Unassembled WGS sequence"/>
</dbReference>
<dbReference type="SUPFAM" id="SSF56801">
    <property type="entry name" value="Acetyl-CoA synthetase-like"/>
    <property type="match status" value="1"/>
</dbReference>
<dbReference type="InterPro" id="IPR001227">
    <property type="entry name" value="Ac_transferase_dom_sf"/>
</dbReference>
<dbReference type="GO" id="GO:0004315">
    <property type="term" value="F:3-oxoacyl-[acyl-carrier-protein] synthase activity"/>
    <property type="evidence" value="ECO:0007669"/>
    <property type="project" value="InterPro"/>
</dbReference>
<dbReference type="Gene3D" id="3.40.50.12780">
    <property type="entry name" value="N-terminal domain of ligase-like"/>
    <property type="match status" value="1"/>
</dbReference>
<dbReference type="SUPFAM" id="SSF52151">
    <property type="entry name" value="FabD/lysophospholipase-like"/>
    <property type="match status" value="1"/>
</dbReference>
<dbReference type="Gene3D" id="3.40.50.720">
    <property type="entry name" value="NAD(P)-binding Rossmann-like Domain"/>
    <property type="match status" value="1"/>
</dbReference>
<evidence type="ECO:0000259" key="7">
    <source>
        <dbReference type="PROSITE" id="PS50075"/>
    </source>
</evidence>
<dbReference type="SMART" id="SM00823">
    <property type="entry name" value="PKS_PP"/>
    <property type="match status" value="2"/>
</dbReference>
<dbReference type="NCBIfam" id="TIGR01733">
    <property type="entry name" value="AA-adenyl-dom"/>
    <property type="match status" value="1"/>
</dbReference>
<keyword evidence="4" id="KW-0808">Transferase</keyword>
<dbReference type="Pfam" id="PF00668">
    <property type="entry name" value="Condensation"/>
    <property type="match status" value="1"/>
</dbReference>
<evidence type="ECO:0000313" key="10">
    <source>
        <dbReference type="Proteomes" id="UP000243081"/>
    </source>
</evidence>
<dbReference type="CDD" id="cd00833">
    <property type="entry name" value="PKS"/>
    <property type="match status" value="1"/>
</dbReference>
<dbReference type="InterPro" id="IPR016036">
    <property type="entry name" value="Malonyl_transacylase_ACP-bd"/>
</dbReference>
<dbReference type="Pfam" id="PF00109">
    <property type="entry name" value="ketoacyl-synt"/>
    <property type="match status" value="1"/>
</dbReference>
<sequence length="2930" mass="320452">MDPHEPQQKLTGIVGHACRVAGASSPSELWELIESQRDVGRNVPAERFDIEAFYHPSPQRQGSTNVKRGYFLHQDPSLFDASFFRTSKKEAESMDPQQRMLLEVVYEALEDAGITLDEIAGSKTSVFTGSFSLDYQRLLDLEQPASTSKYAVTGLSQSMMSSRISYFFDLHGESISLDTACSSTLTALFLANESLKQGRSDMAIVAGSALHLHPGIFVEMQQLGMLATDGRSKAYDNAADGYARGEGIVAIIMKRVSDAEAHHDVVKSVIRAVGVNHDGSTQGITMPNEAAQESLMRETYKNADISPNDTAYFEGHGTGKYSGHALTHRPCLKEVEAIESVFHTGTRAAPLYLGSIKTNIGHTEGAAGLVSVIKATLALQKAQIPSNMHFHKSNTTLQKCDGGIVVPNAMLPWPARDGRPARASINSFGYGGSNAHLVLESYDASQRGNKLTNGTSTHTNGVKTTAKIIPLTAHNQAAADLTVKNLKSYIARQADLSMDAFVNTLTTRRSSHRHRSFLIATDRESLVESLSQPLQWVTSSARAPRIGFLFTGQGATSAGMASALLGRNAVFSETIERCNSVLHSLPDGPSWNIADELMKVGNDSNLVRSEYSQPITISVQLALIEALRSWGIHPSASCGHSSGEIPAAYASGILSFETAIIFAYYRGLYTSRSRPESSPTPGAMLAVGMSESEANKALQDFKGYLTLAAVNSPTSCTISGDLQQIEQLEAMMDEKDIFALRLDVTQAYHSHHMLRFKTTYETKMQECALAHSTRPPTSPMFSSVTARPANWREMGPSYWTKNLVSTVRYTEALMGTVLDEFDEQQVDILLEIGPDPALKGPSRQTLAANRMELPHIPTLTRANSGPEALLKVAGTLFSLGVPLDLKQINNDHTVEFLQELPSYAWDRQKYWAPSKLAADMTLGQSRLGLAGYKLPGYTKAGGYRRAVLPVESLPTDAKTNAAILTAGTAITIILDSMVDHFRDAPLVDLVAVDLINLPYLVPSEDYVELCTQFMRLSSEKEPLQAYKVRVHTTNGSGESVELLSSTVEVNHRQSFGSGVPNDNGVHTGVNGEDSGAPLAPTGMKRMTVDGPRAFTWNSDTDPSDNTTALGRLVEQMVASTLENLIVPEKPWTIGASKLQSIGRLSFYPQNILGSASPRVHGVLEVEEVLALPTQLQMSATVRAEGNSGLVASYSGLQMCREIEESMTQNVKENGIQPKASQAQNGSTLAQSLASCQDEKEQSDAVLSALMARLSKLTGIPTANIHPATQLASCGLDSLMAADLRNWCLKTVGVTLTVAQVIKSESLRALVATIVQRLPSTTSSTKALESSTQANGAELNKIPRVAESGRYPLSSFQSRLWFTQMLVEDTKMFNCRLLFMLDGNVHEPTMKAAWEALASSNMSFRTAFIDGEAYTEQTIVPMTNVDLPFHDLSSSANANEELERLSRSIQAKDLDLTRGEVIRLGLVRLREGKYCVIFIVHHLVFDRGSCPRLLEQLTAFYDNIRRQQPLELSRWKQTQYIDYVSWQSQQTSATSIKAHLDYWKQSLSGVAAEAPLLPFAKQQRGLSEGIHTSVHRTILDVRLLRRMKRVCSTLGLTPFHFILASFMAFFHRYTGVTDQVVLAVDGSRPHPDVADIIGLFVNMLPIRLVSDYDGAMCDIFKATKLAALEGSEHPVPFDEIVRAVGVKTEPGVFPLGQVALNYQVHGTMPNVKTDDFSVARLITEDVPTACDMSLEAIEDPQNGLRLALEHSTVLYDRVDMERFLQNFVCFTESIIKDHFQPVKEVPMSGEMEMKLIKSFWAENEPWRMDHSQNLSISGMIRQAAAAHPEKVACMDNMGTRLTYKQLIDAADGTAASLKQRGIQPGDHVGLYCDPGTDEIVGILGIVFARCAYVPLDPKFASERLDYMAQDSGARVILTGHEPPTTMFKGLEPLPISEASKCTAIFQQEPSKLTDPLYVTYTSGSTGRPKGTIMSHSNALPMLLAIQEQFGFTTADNFLHQITMAFDLSVVQIFSPLLVGATMSIATAEARQDAFLLASFMRNAGVTFTYFTPTQFALVLEAEPEVLRACRKWKTAWFCGEAFPGKLARSWHDLHLPAALYNTYGPCEAMVQATIYSVPLTTSGTGVVPIGSPLPTVQSYILDAALNPLPIGVQGELYLGGPQVGSAYLNNPEATKRSFVDDPFVESKFHDEELLSGKKMFKTGDVCRLDKKNTLHFVGRVAGDRMIKLRGLRIDTSEIEEQIQATTLAKISRVCVIARDPRPAKASAEAPGLMDERVLFAFIVFAGQPPADAVKFVQQLTESLRKNLNEYMLPVGYIVLDQMPMTGSGKIDRLNMRDRDLAGSVISTAGRAPVATPAALPVPRPTVDAAPPSAIPQEVPMASGASLNGQATVAIHDNHPPAIANGQSSEAAREAAFSFVVSGIQEILSVPAGLEIVGSTSFFELGGSSLTLMRLHGKIKRQYGAIVTLKKLFASPTVDGIVALLAPTQITNGSKPEMNPTSVPSALDEPALARKVDASPTAKQWDWNQEISLPDNANFNVPTSNDTSLFTLSDPTDIFLTGVDTFHGLHVLAEIMNHSDDIIHLVGTEQPTTKESLMASFRDFDLFRGQITPARLLQQTRVHKGDMTQKHFGFSQQDFFMLGSRVHSIYSLGVSVSLLKTYSDLRDIDVGRMKDLVELAAMGTKPSAIVHLSTFSVPQLQSWYQVQRHDRHRVIKTPVSARSYAPSTDDDNGYAKVRWVGERVLEEAASRGFPVTILRGSAMTRSIATGVPEPRCGIVQQGIMGMLLSGTVPDVPGYVADFVPIDHLARWIYALAEQPYATTVTEARFYHVTNPSPLAIDDIRGIDSGTTKTVPLKEWFELMEHSTAHGSGDLVRWAGIRAFFETGHVYWELDTASTERVLASLGIDMRECPPVTMDFLTELWKDWPNRDA</sequence>
<dbReference type="InterPro" id="IPR020845">
    <property type="entry name" value="AMP-binding_CS"/>
</dbReference>
<dbReference type="Gene3D" id="3.30.70.3290">
    <property type="match status" value="1"/>
</dbReference>
<evidence type="ECO:0000256" key="1">
    <source>
        <dbReference type="ARBA" id="ARBA00022450"/>
    </source>
</evidence>
<dbReference type="SMART" id="SM00827">
    <property type="entry name" value="PKS_AT"/>
    <property type="match status" value="1"/>
</dbReference>
<dbReference type="InterPro" id="IPR042099">
    <property type="entry name" value="ANL_N_sf"/>
</dbReference>
<organism evidence="9 10">
    <name type="scientific">Cordyceps confragosa</name>
    <name type="common">Lecanicillium lecanii</name>
    <dbReference type="NCBI Taxonomy" id="2714763"/>
    <lineage>
        <taxon>Eukaryota</taxon>
        <taxon>Fungi</taxon>
        <taxon>Dikarya</taxon>
        <taxon>Ascomycota</taxon>
        <taxon>Pezizomycotina</taxon>
        <taxon>Sordariomycetes</taxon>
        <taxon>Hypocreomycetidae</taxon>
        <taxon>Hypocreales</taxon>
        <taxon>Cordycipitaceae</taxon>
        <taxon>Akanthomyces</taxon>
    </lineage>
</organism>
<dbReference type="InterPro" id="IPR050091">
    <property type="entry name" value="PKS_NRPS_Biosynth_Enz"/>
</dbReference>
<dbReference type="InterPro" id="IPR000873">
    <property type="entry name" value="AMP-dep_synth/lig_dom"/>
</dbReference>
<dbReference type="InterPro" id="IPR032821">
    <property type="entry name" value="PKS_assoc"/>
</dbReference>
<dbReference type="SUPFAM" id="SSF47336">
    <property type="entry name" value="ACP-like"/>
    <property type="match status" value="2"/>
</dbReference>
<protein>
    <recommendedName>
        <fullName evidence="11">S-adenosyl-L-methionine-dependent N-methyltransferase</fullName>
    </recommendedName>
</protein>
<evidence type="ECO:0000259" key="8">
    <source>
        <dbReference type="PROSITE" id="PS52004"/>
    </source>
</evidence>
<dbReference type="InterPro" id="IPR023213">
    <property type="entry name" value="CAT-like_dom_sf"/>
</dbReference>
<keyword evidence="10" id="KW-1185">Reference proteome</keyword>
<dbReference type="Pfam" id="PF00698">
    <property type="entry name" value="Acyl_transf_1"/>
    <property type="match status" value="1"/>
</dbReference>
<dbReference type="InterPro" id="IPR036291">
    <property type="entry name" value="NAD(P)-bd_dom_sf"/>
</dbReference>
<name>A0A179IPC4_CORDF</name>
<dbReference type="PROSITE" id="PS00606">
    <property type="entry name" value="KS3_1"/>
    <property type="match status" value="1"/>
</dbReference>
<reference evidence="9 10" key="1">
    <citation type="submission" date="2016-03" db="EMBL/GenBank/DDBJ databases">
        <title>Fine-scale spatial genetic structure of a fungal parasite of coffee scale insects.</title>
        <authorList>
            <person name="Jackson D."/>
            <person name="Zemenick K.A."/>
            <person name="Malloure B."/>
            <person name="Quandt C.A."/>
            <person name="James T.Y."/>
        </authorList>
    </citation>
    <scope>NUCLEOTIDE SEQUENCE [LARGE SCALE GENOMIC DNA]</scope>
    <source>
        <strain evidence="9 10">UM487</strain>
    </source>
</reference>
<keyword evidence="1" id="KW-0596">Phosphopantetheine</keyword>
<dbReference type="Gene3D" id="3.30.559.30">
    <property type="entry name" value="Nonribosomal peptide synthetase, condensation domain"/>
    <property type="match status" value="1"/>
</dbReference>
<dbReference type="Pfam" id="PF02801">
    <property type="entry name" value="Ketoacyl-synt_C"/>
    <property type="match status" value="1"/>
</dbReference>
<dbReference type="SMART" id="SM00825">
    <property type="entry name" value="PKS_KS"/>
    <property type="match status" value="1"/>
</dbReference>